<accession>A0A437A5N7</accession>
<dbReference type="GeneID" id="93587022"/>
<evidence type="ECO:0000313" key="1">
    <source>
        <dbReference type="EMBL" id="RVD86435.1"/>
    </source>
</evidence>
<gene>
    <name evidence="1" type="ORF">DFL_004711</name>
</gene>
<reference evidence="1 2" key="1">
    <citation type="submission" date="2019-01" db="EMBL/GenBank/DDBJ databases">
        <title>Intercellular communication is required for trap formation in the nematode-trapping fungus Duddingtonia flagrans.</title>
        <authorList>
            <person name="Youssar L."/>
            <person name="Wernet V."/>
            <person name="Hensel N."/>
            <person name="Hildebrandt H.-G."/>
            <person name="Fischer R."/>
        </authorList>
    </citation>
    <scope>NUCLEOTIDE SEQUENCE [LARGE SCALE GENOMIC DNA]</scope>
    <source>
        <strain evidence="1 2">CBS H-5679</strain>
    </source>
</reference>
<dbReference type="AlphaFoldDB" id="A0A437A5N7"/>
<proteinExistence type="predicted"/>
<keyword evidence="2" id="KW-1185">Reference proteome</keyword>
<dbReference type="EMBL" id="SAEB01000006">
    <property type="protein sequence ID" value="RVD86435.1"/>
    <property type="molecule type" value="Genomic_DNA"/>
</dbReference>
<comment type="caution">
    <text evidence="1">The sequence shown here is derived from an EMBL/GenBank/DDBJ whole genome shotgun (WGS) entry which is preliminary data.</text>
</comment>
<protein>
    <submittedName>
        <fullName evidence="1">Uncharacterized protein</fullName>
    </submittedName>
</protein>
<dbReference type="VEuPathDB" id="FungiDB:DFL_004711"/>
<dbReference type="RefSeq" id="XP_067491979.1">
    <property type="nucleotide sequence ID" value="XM_067633852.1"/>
</dbReference>
<organism evidence="1 2">
    <name type="scientific">Arthrobotrys flagrans</name>
    <name type="common">Nematode-trapping fungus</name>
    <name type="synonym">Trichothecium flagrans</name>
    <dbReference type="NCBI Taxonomy" id="97331"/>
    <lineage>
        <taxon>Eukaryota</taxon>
        <taxon>Fungi</taxon>
        <taxon>Dikarya</taxon>
        <taxon>Ascomycota</taxon>
        <taxon>Pezizomycotina</taxon>
        <taxon>Orbiliomycetes</taxon>
        <taxon>Orbiliales</taxon>
        <taxon>Orbiliaceae</taxon>
        <taxon>Arthrobotrys</taxon>
    </lineage>
</organism>
<sequence length="107" mass="11284">MEAFVSSPPRKKEASGSIGVVTAIPRGQTYQGGYFGIAAVGGERSFVGCNGRTDVMMVMMMRYDWRWFLEESLINAGTCLGLKFCGNNGSTKSMAAGKGGGVINGDS</sequence>
<dbReference type="Proteomes" id="UP000283090">
    <property type="component" value="Unassembled WGS sequence"/>
</dbReference>
<evidence type="ECO:0000313" key="2">
    <source>
        <dbReference type="Proteomes" id="UP000283090"/>
    </source>
</evidence>
<name>A0A437A5N7_ARTFL</name>